<reference evidence="4 6" key="1">
    <citation type="submission" date="2019-04" db="EMBL/GenBank/DDBJ databases">
        <title>Complete genome sequence of Agrobacterium larrymoorei CFBP5473.</title>
        <authorList>
            <person name="Haryono M."/>
            <person name="Chou L."/>
            <person name="Lin Y.-C."/>
            <person name="Lai E.-M."/>
            <person name="Kuo C.-H."/>
        </authorList>
    </citation>
    <scope>NUCLEOTIDE SEQUENCE [LARGE SCALE GENOMIC DNA]</scope>
    <source>
        <strain evidence="4 6">CFBP5473</strain>
    </source>
</reference>
<accession>A0A4D7DSB8</accession>
<dbReference type="PANTHER" id="PTHR43191:SF12">
    <property type="entry name" value="RRNA METHYLASE"/>
    <property type="match status" value="1"/>
</dbReference>
<dbReference type="GO" id="GO:0003723">
    <property type="term" value="F:RNA binding"/>
    <property type="evidence" value="ECO:0007669"/>
    <property type="project" value="InterPro"/>
</dbReference>
<dbReference type="Pfam" id="PF00588">
    <property type="entry name" value="SpoU_methylase"/>
    <property type="match status" value="1"/>
</dbReference>
<dbReference type="Proteomes" id="UP000298545">
    <property type="component" value="Chromosome circular"/>
</dbReference>
<evidence type="ECO:0000313" key="6">
    <source>
        <dbReference type="Proteomes" id="UP000298545"/>
    </source>
</evidence>
<dbReference type="PANTHER" id="PTHR43191">
    <property type="entry name" value="RRNA METHYLTRANSFERASE 3"/>
    <property type="match status" value="1"/>
</dbReference>
<dbReference type="InterPro" id="IPR029028">
    <property type="entry name" value="Alpha/beta_knot_MTases"/>
</dbReference>
<dbReference type="EMBL" id="CP039691">
    <property type="protein sequence ID" value="QCI97172.1"/>
    <property type="molecule type" value="Genomic_DNA"/>
</dbReference>
<organism evidence="4 6">
    <name type="scientific">Agrobacterium larrymoorei</name>
    <dbReference type="NCBI Taxonomy" id="160699"/>
    <lineage>
        <taxon>Bacteria</taxon>
        <taxon>Pseudomonadati</taxon>
        <taxon>Pseudomonadota</taxon>
        <taxon>Alphaproteobacteria</taxon>
        <taxon>Hyphomicrobiales</taxon>
        <taxon>Rhizobiaceae</taxon>
        <taxon>Rhizobium/Agrobacterium group</taxon>
        <taxon>Agrobacterium</taxon>
    </lineage>
</organism>
<evidence type="ECO:0000256" key="2">
    <source>
        <dbReference type="ARBA" id="ARBA00022679"/>
    </source>
</evidence>
<dbReference type="InterPro" id="IPR001537">
    <property type="entry name" value="SpoU_MeTrfase"/>
</dbReference>
<dbReference type="EMBL" id="CP072167">
    <property type="protein sequence ID" value="QYA07394.1"/>
    <property type="molecule type" value="Genomic_DNA"/>
</dbReference>
<name>A0A4D7DSB8_9HYPH</name>
<proteinExistence type="predicted"/>
<dbReference type="AlphaFoldDB" id="A0A4D7DSB8"/>
<dbReference type="GO" id="GO:0032259">
    <property type="term" value="P:methylation"/>
    <property type="evidence" value="ECO:0007669"/>
    <property type="project" value="UniProtKB-KW"/>
</dbReference>
<evidence type="ECO:0000313" key="4">
    <source>
        <dbReference type="EMBL" id="QCI97172.1"/>
    </source>
</evidence>
<dbReference type="KEGG" id="alf:CFBP5473_04130"/>
<sequence length="284" mass="30368">MLNELAALPNGAVPVAMTQADDARIAPFRDIRERDLIGRHGKFIVEGTVVLRMLAAAHKAGGDFRADCILILKNRLAGVLDILSEFPPDVPVYVAEAEVLDSIVGFHLHRGILALGSRTGTRNMLDTIRSLPETSLVVAGCGISNHDNMGAMFRNAAAFLADAVFLDATSCDPLYRKALRVSVGSVLSVPYHRGGNALSMLEMLAAEGFEIWSLSPSGSTEIREIPRSPRMALVIGTEGDGLPPELLSRFHSARIAQSPHLDSLNAGTASGLALYQMATTMGRL</sequence>
<reference evidence="5 7" key="2">
    <citation type="submission" date="2021-03" db="EMBL/GenBank/DDBJ databases">
        <title>Rapid diversification of plasmids in a genus of pathogenic and nitrogen fixing bacteria.</title>
        <authorList>
            <person name="Weisberg A.J."/>
            <person name="Miller M."/>
            <person name="Ream W."/>
            <person name="Grunwald N.J."/>
            <person name="Chang J.H."/>
        </authorList>
    </citation>
    <scope>NUCLEOTIDE SEQUENCE [LARGE SCALE GENOMIC DNA]</scope>
    <source>
        <strain evidence="5 7">AF3.44</strain>
    </source>
</reference>
<dbReference type="STRING" id="1367849.GCA_000518585_03074"/>
<dbReference type="InterPro" id="IPR051259">
    <property type="entry name" value="rRNA_Methyltransferase"/>
</dbReference>
<dbReference type="Proteomes" id="UP000826513">
    <property type="component" value="Chromosome 1"/>
</dbReference>
<feature type="domain" description="tRNA/rRNA methyltransferase SpoU type" evidence="3">
    <location>
        <begin position="136"/>
        <end position="275"/>
    </location>
</feature>
<dbReference type="GO" id="GO:0008173">
    <property type="term" value="F:RNA methyltransferase activity"/>
    <property type="evidence" value="ECO:0007669"/>
    <property type="project" value="InterPro"/>
</dbReference>
<protein>
    <submittedName>
        <fullName evidence="4">RNA methyltransferase</fullName>
    </submittedName>
</protein>
<evidence type="ECO:0000259" key="3">
    <source>
        <dbReference type="Pfam" id="PF00588"/>
    </source>
</evidence>
<dbReference type="Gene3D" id="3.40.1280.10">
    <property type="match status" value="1"/>
</dbReference>
<dbReference type="SUPFAM" id="SSF55315">
    <property type="entry name" value="L30e-like"/>
    <property type="match status" value="1"/>
</dbReference>
<evidence type="ECO:0000313" key="5">
    <source>
        <dbReference type="EMBL" id="QYA07394.1"/>
    </source>
</evidence>
<keyword evidence="7" id="KW-1185">Reference proteome</keyword>
<dbReference type="SUPFAM" id="SSF75217">
    <property type="entry name" value="alpha/beta knot"/>
    <property type="match status" value="1"/>
</dbReference>
<evidence type="ECO:0000256" key="1">
    <source>
        <dbReference type="ARBA" id="ARBA00022603"/>
    </source>
</evidence>
<gene>
    <name evidence="4" type="ORF">CFBP5473_04130</name>
    <name evidence="5" type="ORF">J5285_01270</name>
</gene>
<evidence type="ECO:0000313" key="7">
    <source>
        <dbReference type="Proteomes" id="UP000826513"/>
    </source>
</evidence>
<dbReference type="GO" id="GO:0006396">
    <property type="term" value="P:RNA processing"/>
    <property type="evidence" value="ECO:0007669"/>
    <property type="project" value="InterPro"/>
</dbReference>
<dbReference type="OrthoDB" id="3190829at2"/>
<dbReference type="CDD" id="cd18095">
    <property type="entry name" value="SpoU-like_rRNA-MTase"/>
    <property type="match status" value="1"/>
</dbReference>
<dbReference type="InterPro" id="IPR029064">
    <property type="entry name" value="Ribosomal_eL30-like_sf"/>
</dbReference>
<keyword evidence="2 4" id="KW-0808">Transferase</keyword>
<dbReference type="InterPro" id="IPR029026">
    <property type="entry name" value="tRNA_m1G_MTases_N"/>
</dbReference>
<keyword evidence="1 4" id="KW-0489">Methyltransferase</keyword>